<evidence type="ECO:0008006" key="3">
    <source>
        <dbReference type="Google" id="ProtNLM"/>
    </source>
</evidence>
<proteinExistence type="predicted"/>
<reference evidence="1 2" key="1">
    <citation type="journal article" date="2008" name="BMC Microbiol.">
        <title>Complete genome sequence of Treponema pallidum ssp. pallidum strain SS14 determined with oligonucleotide arrays.</title>
        <authorList>
            <person name="Matejkova P."/>
            <person name="Strouhal M."/>
            <person name="Smajs D."/>
            <person name="Norris S.J."/>
            <person name="Palzkill T."/>
            <person name="Petrosino J.F."/>
            <person name="Sodergren E."/>
            <person name="Norton J.E."/>
            <person name="Singh J."/>
            <person name="Richmond T.A."/>
            <person name="Molla M.N."/>
            <person name="Albert T.J."/>
            <person name="Weinstock G.M."/>
        </authorList>
    </citation>
    <scope>NUCLEOTIDE SEQUENCE [LARGE SCALE GENOMIC DNA]</scope>
    <source>
        <strain evidence="1 2">SS14</strain>
    </source>
</reference>
<dbReference type="SMR" id="A0A0H3BHL5"/>
<name>A0A0H3BHL5_TREPS</name>
<dbReference type="RefSeq" id="WP_010881572.1">
    <property type="nucleotide sequence ID" value="NC_010741.1"/>
</dbReference>
<dbReference type="Gene3D" id="1.25.40.10">
    <property type="entry name" value="Tetratricopeptide repeat domain"/>
    <property type="match status" value="1"/>
</dbReference>
<dbReference type="SUPFAM" id="SSF48452">
    <property type="entry name" value="TPR-like"/>
    <property type="match status" value="1"/>
</dbReference>
<dbReference type="AlphaFoldDB" id="A0A0H3BHL5"/>
<protein>
    <recommendedName>
        <fullName evidence="3">TPR repeat-containing protein</fullName>
    </recommendedName>
</protein>
<dbReference type="KEGG" id="tpp:TPASS_0123"/>
<accession>A0A0H3BHL5</accession>
<gene>
    <name evidence="1" type="ordered locus">TPASS_0123</name>
</gene>
<dbReference type="GeneID" id="93875920"/>
<evidence type="ECO:0000313" key="2">
    <source>
        <dbReference type="Proteomes" id="UP000001202"/>
    </source>
</evidence>
<dbReference type="PATRIC" id="fig|455434.6.peg.126"/>
<dbReference type="EMBL" id="CP000805">
    <property type="protein sequence ID" value="ACD70550.1"/>
    <property type="molecule type" value="Genomic_DNA"/>
</dbReference>
<evidence type="ECO:0000313" key="1">
    <source>
        <dbReference type="EMBL" id="ACD70550.1"/>
    </source>
</evidence>
<dbReference type="Proteomes" id="UP000001202">
    <property type="component" value="Chromosome"/>
</dbReference>
<organism evidence="1 2">
    <name type="scientific">Treponema pallidum subsp. pallidum (strain SS14)</name>
    <dbReference type="NCBI Taxonomy" id="455434"/>
    <lineage>
        <taxon>Bacteria</taxon>
        <taxon>Pseudomonadati</taxon>
        <taxon>Spirochaetota</taxon>
        <taxon>Spirochaetia</taxon>
        <taxon>Spirochaetales</taxon>
        <taxon>Treponemataceae</taxon>
        <taxon>Treponema</taxon>
    </lineage>
</organism>
<dbReference type="InterPro" id="IPR011990">
    <property type="entry name" value="TPR-like_helical_dom_sf"/>
</dbReference>
<sequence length="856" mass="97894">MSLSPQGADMSGVLYLGRFTLCLLPVSCFSQKVMTCADTVRGAQEVFMLCIYVELPYYYQLTRIFPADIESLCARMRRFAVHNGAALHEASSVRIFAFEAHSLGSVYAAVRCVRALYQTLDTYEKQVKEFRILMDVVADDASPCLIEDRFHAYRSTLIPDRGFFASFRAKQLLKHYLEFLPLPALNMYQVNGFLSLCAEKPFPQGVTTHCIVVRTTSSYMSALCNFMALHPLSEAVYSTLSEETRAFFFHLRAAVSFFKRRRYDSSFPQYLTDAFLQYVGLYFKLYYEAAPNAAPPPIYVDPCAGHESQKQAEKVLIVSPHSPLMRLPASCADIEAIPQDLAEVMYTLSLASRYIFADEIEEFFLFLKKHADFVGDLFDKMFCTQVTMVPHNAYAIPEDVHDSLEKRVRVKMPVIRECISSFLWKKYQEGSLCASTDLLRTFQELQYKYTSDCVLHSLFHTYSDVQIAHLQVEEYTGTDVGAVLKVYQHTLLVGMREDAEAAFREAKACLTTLQARRFVSAEYRTFSLLGFLTIGQSKFEDALVYFGYALDDAEQLRDGDFLCSALFHLSITYFLQHNFTQARLFLSKLSDAISTYFEQRWKTVSLFMQGRISLSLGEYAQARRCFDEAADFALQYFEHQEPLCRVWAAHARLLADKSYAAHALFQDMCDQYPDAYLFLVESYVRAECFDDPTLFQSFPEETTSREPCVPSFSLDTPIYSGFSCAEDLVWGRQCAFAVSAQHSTVFAHYYHCRVHLHRAEDMQTFHHHKQKLEAIARRAFQIGDPSAALFLYLCYDVSYRVHGAEAAVTTAHLSRAFKVMQRSVAYMSENTVRAQFMQDNFWNAKLFAAAQANKLI</sequence>